<feature type="region of interest" description="Disordered" evidence="1">
    <location>
        <begin position="170"/>
        <end position="197"/>
    </location>
</feature>
<evidence type="ECO:0000313" key="2">
    <source>
        <dbReference type="EMBL" id="GGE44028.1"/>
    </source>
</evidence>
<name>A0ABQ1SK91_9FLAO</name>
<dbReference type="Proteomes" id="UP000599179">
    <property type="component" value="Unassembled WGS sequence"/>
</dbReference>
<feature type="compositionally biased region" description="Acidic residues" evidence="1">
    <location>
        <begin position="179"/>
        <end position="197"/>
    </location>
</feature>
<sequence>MYKYMYSFLVICFSLSIISCDNEPLEGDFGEAGNDVEDPNENATFEVNLDETLYVGEDITAILDEDGLLISGRNGNQEFSITIAEPATGNYELSNSSENIFVTYTANRNVSQPFYTATSGELTITNYNEEIGLISGNFEGILSEFVGLAEDIEMTNGILDEIRFVEVTEVEVPGNGEPGDGEEGPGDGEGGGEDGEE</sequence>
<accession>A0ABQ1SK91</accession>
<organism evidence="2 3">
    <name type="scientific">Psychroflexus planctonicus</name>
    <dbReference type="NCBI Taxonomy" id="1526575"/>
    <lineage>
        <taxon>Bacteria</taxon>
        <taxon>Pseudomonadati</taxon>
        <taxon>Bacteroidota</taxon>
        <taxon>Flavobacteriia</taxon>
        <taxon>Flavobacteriales</taxon>
        <taxon>Flavobacteriaceae</taxon>
        <taxon>Psychroflexus</taxon>
    </lineage>
</organism>
<evidence type="ECO:0000313" key="3">
    <source>
        <dbReference type="Proteomes" id="UP000599179"/>
    </source>
</evidence>
<dbReference type="PROSITE" id="PS51257">
    <property type="entry name" value="PROKAR_LIPOPROTEIN"/>
    <property type="match status" value="1"/>
</dbReference>
<dbReference type="EMBL" id="BMGM01000013">
    <property type="protein sequence ID" value="GGE44028.1"/>
    <property type="molecule type" value="Genomic_DNA"/>
</dbReference>
<reference evidence="3" key="1">
    <citation type="journal article" date="2019" name="Int. J. Syst. Evol. Microbiol.">
        <title>The Global Catalogue of Microorganisms (GCM) 10K type strain sequencing project: providing services to taxonomists for standard genome sequencing and annotation.</title>
        <authorList>
            <consortium name="The Broad Institute Genomics Platform"/>
            <consortium name="The Broad Institute Genome Sequencing Center for Infectious Disease"/>
            <person name="Wu L."/>
            <person name="Ma J."/>
        </authorList>
    </citation>
    <scope>NUCLEOTIDE SEQUENCE [LARGE SCALE GENOMIC DNA]</scope>
    <source>
        <strain evidence="3">CGMCC 1.12931</strain>
    </source>
</reference>
<dbReference type="Pfam" id="PF19765">
    <property type="entry name" value="DUF6252"/>
    <property type="match status" value="1"/>
</dbReference>
<proteinExistence type="predicted"/>
<evidence type="ECO:0000256" key="1">
    <source>
        <dbReference type="SAM" id="MobiDB-lite"/>
    </source>
</evidence>
<protein>
    <submittedName>
        <fullName evidence="2">Uncharacterized protein</fullName>
    </submittedName>
</protein>
<dbReference type="InterPro" id="IPR046219">
    <property type="entry name" value="DUF6252"/>
</dbReference>
<keyword evidence="3" id="KW-1185">Reference proteome</keyword>
<comment type="caution">
    <text evidence="2">The sequence shown here is derived from an EMBL/GenBank/DDBJ whole genome shotgun (WGS) entry which is preliminary data.</text>
</comment>
<gene>
    <name evidence="2" type="ORF">GCM10010832_25070</name>
</gene>